<evidence type="ECO:0000313" key="3">
    <source>
        <dbReference type="Proteomes" id="UP000007735"/>
    </source>
</evidence>
<dbReference type="PATRIC" id="fig|380.5.peg.5969"/>
<evidence type="ECO:0000256" key="1">
    <source>
        <dbReference type="SAM" id="Phobius"/>
    </source>
</evidence>
<feature type="transmembrane region" description="Helical" evidence="1">
    <location>
        <begin position="153"/>
        <end position="172"/>
    </location>
</feature>
<dbReference type="Proteomes" id="UP000007735">
    <property type="component" value="Plasmid pSfHH103e"/>
</dbReference>
<keyword evidence="2" id="KW-0614">Plasmid</keyword>
<reference evidence="2 3" key="1">
    <citation type="journal article" date="2012" name="J. Bacteriol.">
        <title>Genome sequence of the soybean symbiont Sinorhizobium fredii HH103.</title>
        <authorList>
            <person name="Weidner S."/>
            <person name="Becker A."/>
            <person name="Bonilla I."/>
            <person name="Jaenicke S."/>
            <person name="Lloret J."/>
            <person name="Margaret I."/>
            <person name="Puhler A."/>
            <person name="Ruiz-Sainz J.E."/>
            <person name="Schneiker-Bekel S."/>
            <person name="Szczepanowski R."/>
            <person name="Vinardell J.M."/>
            <person name="Zehner S."/>
            <person name="Gottfert M."/>
        </authorList>
    </citation>
    <scope>NUCLEOTIDE SEQUENCE [LARGE SCALE GENOMIC DNA]</scope>
    <source>
        <strain evidence="2 3">HH103</strain>
        <plasmid evidence="3">pSfHH103e</plasmid>
    </source>
</reference>
<dbReference type="EMBL" id="HE616899">
    <property type="protein sequence ID" value="CCF00883.1"/>
    <property type="molecule type" value="Genomic_DNA"/>
</dbReference>
<dbReference type="RefSeq" id="WP_014332522.1">
    <property type="nucleotide sequence ID" value="NC_016815.1"/>
</dbReference>
<dbReference type="KEGG" id="sfh:SFHH103_06424"/>
<sequence>MVQTRSVEISPATATLPTESEVLAQLGRIRSSPEFDVPERARQFLGYIVNETIAGREERIKAYSIAVEVFGRDSSFDAQADPVVRIEAGRIRRALERYYLVAGQDDPIIITVPKGGYVPVFSRHNGGAVRQASAGATEKDDKRNGEPERPWKLVLLASLGLLVLAVAMFYLVPRTDRPINAPLDAEKLVRTAPDVPRLVVLPFEDLSRTTSSGIIARGLTDKVIEEVSRFREIVVVAGRPSEDQLDPSLMAVSPARYALSGGVRLDGDKLMLATRLVNRDDGSVLWAESYTEDLQVRNLLDLETSVARAVAMALAQPYGVIFRADASKAAHVPPDDWEAYQCTLAYYGYRADLTPQSHASVQGCLKRAVDRYPGYATAWALLSLTYIDELRFRYRLKAPSPPPLDLAMEAARRAVELDPQNVRGLQAEMLAFFFRGDVGTALNIGARALEINPSDPELSAEYGLRLALSGEWKNGCELIAEAVGRNPGPLGYFESSLALCFYMQKDYPVAEQWIRAGDVQANPLYHLIVAAILGQLQKTAEAAKERQWIEANALDLLKNIRREVALRIHRPEDQAHFIDGLVKAGLPVR</sequence>
<protein>
    <submittedName>
        <fullName evidence="2">Uncharacterized protein</fullName>
    </submittedName>
</protein>
<dbReference type="Gene3D" id="1.25.40.10">
    <property type="entry name" value="Tetratricopeptide repeat domain"/>
    <property type="match status" value="1"/>
</dbReference>
<keyword evidence="1" id="KW-0812">Transmembrane</keyword>
<dbReference type="SUPFAM" id="SSF48452">
    <property type="entry name" value="TPR-like"/>
    <property type="match status" value="1"/>
</dbReference>
<accession>G9AIK1</accession>
<name>G9AIK1_SINF1</name>
<keyword evidence="1" id="KW-0472">Membrane</keyword>
<geneLocation type="plasmid" evidence="2 3">
    <name>pSfHH103e</name>
</geneLocation>
<organism evidence="2 3">
    <name type="scientific">Sinorhizobium fredii (strain HH103)</name>
    <dbReference type="NCBI Taxonomy" id="1117943"/>
    <lineage>
        <taxon>Bacteria</taxon>
        <taxon>Pseudomonadati</taxon>
        <taxon>Pseudomonadota</taxon>
        <taxon>Alphaproteobacteria</taxon>
        <taxon>Hyphomicrobiales</taxon>
        <taxon>Rhizobiaceae</taxon>
        <taxon>Sinorhizobium/Ensifer group</taxon>
        <taxon>Sinorhizobium</taxon>
    </lineage>
</organism>
<dbReference type="AlphaFoldDB" id="G9AIK1"/>
<evidence type="ECO:0000313" key="2">
    <source>
        <dbReference type="EMBL" id="CCF00883.1"/>
    </source>
</evidence>
<proteinExistence type="predicted"/>
<keyword evidence="1" id="KW-1133">Transmembrane helix</keyword>
<dbReference type="HOGENOM" id="CLU_019981_3_0_5"/>
<gene>
    <name evidence="2" type="ordered locus">SFHH103_06424</name>
</gene>
<dbReference type="InterPro" id="IPR011990">
    <property type="entry name" value="TPR-like_helical_dom_sf"/>
</dbReference>